<accession>A0A9D4FMF7</accession>
<keyword evidence="2" id="KW-1185">Reference proteome</keyword>
<dbReference type="EMBL" id="JAIWYP010000007">
    <property type="protein sequence ID" value="KAH3801533.1"/>
    <property type="molecule type" value="Genomic_DNA"/>
</dbReference>
<reference evidence="1" key="1">
    <citation type="journal article" date="2019" name="bioRxiv">
        <title>The Genome of the Zebra Mussel, Dreissena polymorpha: A Resource for Invasive Species Research.</title>
        <authorList>
            <person name="McCartney M.A."/>
            <person name="Auch B."/>
            <person name="Kono T."/>
            <person name="Mallez S."/>
            <person name="Zhang Y."/>
            <person name="Obille A."/>
            <person name="Becker A."/>
            <person name="Abrahante J.E."/>
            <person name="Garbe J."/>
            <person name="Badalamenti J.P."/>
            <person name="Herman A."/>
            <person name="Mangelson H."/>
            <person name="Liachko I."/>
            <person name="Sullivan S."/>
            <person name="Sone E.D."/>
            <person name="Koren S."/>
            <person name="Silverstein K.A.T."/>
            <person name="Beckman K.B."/>
            <person name="Gohl D.M."/>
        </authorList>
    </citation>
    <scope>NUCLEOTIDE SEQUENCE</scope>
    <source>
        <strain evidence="1">Duluth1</strain>
        <tissue evidence="1">Whole animal</tissue>
    </source>
</reference>
<reference evidence="1" key="2">
    <citation type="submission" date="2020-11" db="EMBL/GenBank/DDBJ databases">
        <authorList>
            <person name="McCartney M.A."/>
            <person name="Auch B."/>
            <person name="Kono T."/>
            <person name="Mallez S."/>
            <person name="Becker A."/>
            <person name="Gohl D.M."/>
            <person name="Silverstein K.A.T."/>
            <person name="Koren S."/>
            <person name="Bechman K.B."/>
            <person name="Herman A."/>
            <person name="Abrahante J.E."/>
            <person name="Garbe J."/>
        </authorList>
    </citation>
    <scope>NUCLEOTIDE SEQUENCE</scope>
    <source>
        <strain evidence="1">Duluth1</strain>
        <tissue evidence="1">Whole animal</tissue>
    </source>
</reference>
<organism evidence="1 2">
    <name type="scientific">Dreissena polymorpha</name>
    <name type="common">Zebra mussel</name>
    <name type="synonym">Mytilus polymorpha</name>
    <dbReference type="NCBI Taxonomy" id="45954"/>
    <lineage>
        <taxon>Eukaryota</taxon>
        <taxon>Metazoa</taxon>
        <taxon>Spiralia</taxon>
        <taxon>Lophotrochozoa</taxon>
        <taxon>Mollusca</taxon>
        <taxon>Bivalvia</taxon>
        <taxon>Autobranchia</taxon>
        <taxon>Heteroconchia</taxon>
        <taxon>Euheterodonta</taxon>
        <taxon>Imparidentia</taxon>
        <taxon>Neoheterodontei</taxon>
        <taxon>Myida</taxon>
        <taxon>Dreissenoidea</taxon>
        <taxon>Dreissenidae</taxon>
        <taxon>Dreissena</taxon>
    </lineage>
</organism>
<proteinExistence type="predicted"/>
<name>A0A9D4FMF7_DREPO</name>
<evidence type="ECO:0000313" key="1">
    <source>
        <dbReference type="EMBL" id="KAH3801533.1"/>
    </source>
</evidence>
<comment type="caution">
    <text evidence="1">The sequence shown here is derived from an EMBL/GenBank/DDBJ whole genome shotgun (WGS) entry which is preliminary data.</text>
</comment>
<protein>
    <submittedName>
        <fullName evidence="1">Uncharacterized protein</fullName>
    </submittedName>
</protein>
<evidence type="ECO:0000313" key="2">
    <source>
        <dbReference type="Proteomes" id="UP000828390"/>
    </source>
</evidence>
<dbReference type="Proteomes" id="UP000828390">
    <property type="component" value="Unassembled WGS sequence"/>
</dbReference>
<sequence>MILPIKCCIPTKNEIRRKIKLLKNSKFAGSDNVPANVLKADVKISFELLFSLFIQLLEKGDFSSCSNYRRDYAVVHLIKGG</sequence>
<gene>
    <name evidence="1" type="ORF">DPMN_155186</name>
</gene>
<dbReference type="AlphaFoldDB" id="A0A9D4FMF7"/>